<gene>
    <name evidence="2" type="ORF">KIH39_04985</name>
</gene>
<keyword evidence="2" id="KW-0413">Isomerase</keyword>
<proteinExistence type="predicted"/>
<dbReference type="KEGG" id="tsph:KIH39_04985"/>
<dbReference type="AlphaFoldDB" id="A0A8E6EU50"/>
<dbReference type="Pfam" id="PF01261">
    <property type="entry name" value="AP_endonuc_2"/>
    <property type="match status" value="1"/>
</dbReference>
<dbReference type="PANTHER" id="PTHR12110">
    <property type="entry name" value="HYDROXYPYRUVATE ISOMERASE"/>
    <property type="match status" value="1"/>
</dbReference>
<dbReference type="Proteomes" id="UP000676194">
    <property type="component" value="Chromosome"/>
</dbReference>
<dbReference type="InterPro" id="IPR013022">
    <property type="entry name" value="Xyl_isomerase-like_TIM-brl"/>
</dbReference>
<dbReference type="RefSeq" id="WP_213498164.1">
    <property type="nucleotide sequence ID" value="NZ_CP074694.1"/>
</dbReference>
<evidence type="ECO:0000313" key="3">
    <source>
        <dbReference type="Proteomes" id="UP000676194"/>
    </source>
</evidence>
<organism evidence="2 3">
    <name type="scientific">Telmatocola sphagniphila</name>
    <dbReference type="NCBI Taxonomy" id="1123043"/>
    <lineage>
        <taxon>Bacteria</taxon>
        <taxon>Pseudomonadati</taxon>
        <taxon>Planctomycetota</taxon>
        <taxon>Planctomycetia</taxon>
        <taxon>Gemmatales</taxon>
        <taxon>Gemmataceae</taxon>
    </lineage>
</organism>
<accession>A0A8E6EU50</accession>
<evidence type="ECO:0000313" key="2">
    <source>
        <dbReference type="EMBL" id="QVL33274.1"/>
    </source>
</evidence>
<dbReference type="InterPro" id="IPR050312">
    <property type="entry name" value="IolE/XylAMocC-like"/>
</dbReference>
<evidence type="ECO:0000259" key="1">
    <source>
        <dbReference type="Pfam" id="PF01261"/>
    </source>
</evidence>
<reference evidence="2" key="1">
    <citation type="submission" date="2021-05" db="EMBL/GenBank/DDBJ databases">
        <title>Complete genome sequence of the cellulolytic planctomycete Telmatocola sphagniphila SP2T and characterization of the first cellulase from planctomycetes.</title>
        <authorList>
            <person name="Rakitin A.L."/>
            <person name="Beletsky A.V."/>
            <person name="Naumoff D.G."/>
            <person name="Kulichevskaya I.S."/>
            <person name="Mardanov A.V."/>
            <person name="Ravin N.V."/>
            <person name="Dedysh S.N."/>
        </authorList>
    </citation>
    <scope>NUCLEOTIDE SEQUENCE</scope>
    <source>
        <strain evidence="2">SP2T</strain>
    </source>
</reference>
<dbReference type="PANTHER" id="PTHR12110:SF48">
    <property type="entry name" value="BLL3656 PROTEIN"/>
    <property type="match status" value="1"/>
</dbReference>
<keyword evidence="3" id="KW-1185">Reference proteome</keyword>
<dbReference type="SUPFAM" id="SSF51658">
    <property type="entry name" value="Xylose isomerase-like"/>
    <property type="match status" value="1"/>
</dbReference>
<dbReference type="InterPro" id="IPR036237">
    <property type="entry name" value="Xyl_isomerase-like_sf"/>
</dbReference>
<sequence length="309" mass="34365">MNTINRRQALTAAAIPIFASSVQAKVTDKKSTFGFCLNTSTIRGQKLPVEEEAKLAAKAGYNGFEPWIFELDAYSRSGKSLKDLGKLFADLGLQVPSAIGFAKWIAEDEKVRKAGLEEAKRDMDKLQQIGGQRMAAPPIGATDVSGMDMLKIAERFRVLVELGEQMGIIPECEHWGHSKTLSRLGEVTLVAMESKRPKAVLLPDIFHLFKGGSDFEGLKMLRGESIGIFHMNDYPKDLPRERIKDADRIFPGDGIAPLNTVLKTLHQIGYQGFLSLELFNPEYYKRDAFQVIKTGLEKMKEQVAKSEVS</sequence>
<dbReference type="GO" id="GO:0016853">
    <property type="term" value="F:isomerase activity"/>
    <property type="evidence" value="ECO:0007669"/>
    <property type="project" value="UniProtKB-KW"/>
</dbReference>
<name>A0A8E6EU50_9BACT</name>
<dbReference type="EMBL" id="CP074694">
    <property type="protein sequence ID" value="QVL33274.1"/>
    <property type="molecule type" value="Genomic_DNA"/>
</dbReference>
<protein>
    <submittedName>
        <fullName evidence="2">Sugar phosphate isomerase/epimerase</fullName>
    </submittedName>
</protein>
<dbReference type="Gene3D" id="3.20.20.150">
    <property type="entry name" value="Divalent-metal-dependent TIM barrel enzymes"/>
    <property type="match status" value="1"/>
</dbReference>
<feature type="domain" description="Xylose isomerase-like TIM barrel" evidence="1">
    <location>
        <begin position="54"/>
        <end position="300"/>
    </location>
</feature>